<proteinExistence type="predicted"/>
<feature type="transmembrane region" description="Helical" evidence="1">
    <location>
        <begin position="25"/>
        <end position="46"/>
    </location>
</feature>
<feature type="domain" description="2TM" evidence="2">
    <location>
        <begin position="14"/>
        <end position="86"/>
    </location>
</feature>
<dbReference type="Pfam" id="PF13239">
    <property type="entry name" value="2TM"/>
    <property type="match status" value="1"/>
</dbReference>
<dbReference type="Proteomes" id="UP000655830">
    <property type="component" value="Unassembled WGS sequence"/>
</dbReference>
<comment type="caution">
    <text evidence="3">The sequence shown here is derived from an EMBL/GenBank/DDBJ whole genome shotgun (WGS) entry which is preliminary data.</text>
</comment>
<dbReference type="InterPro" id="IPR025698">
    <property type="entry name" value="2TM_dom"/>
</dbReference>
<name>A0A926EMQ6_9FIRM</name>
<reference evidence="3" key="1">
    <citation type="submission" date="2020-08" db="EMBL/GenBank/DDBJ databases">
        <title>Genome public.</title>
        <authorList>
            <person name="Liu C."/>
            <person name="Sun Q."/>
        </authorList>
    </citation>
    <scope>NUCLEOTIDE SEQUENCE</scope>
    <source>
        <strain evidence="3">NSJ-12</strain>
    </source>
</reference>
<keyword evidence="4" id="KW-1185">Reference proteome</keyword>
<evidence type="ECO:0000259" key="2">
    <source>
        <dbReference type="Pfam" id="PF13239"/>
    </source>
</evidence>
<sequence length="97" mass="11074">MSNINLSDEELYQLATKRLALKKAFFIHLVVYIAVMILLIVINLSFSSTLWFIYPLLGWGIGVAIHAITTYNSISSSSQCKIQKEMEKIKNELSFFI</sequence>
<keyword evidence="1" id="KW-1133">Transmembrane helix</keyword>
<evidence type="ECO:0000313" key="3">
    <source>
        <dbReference type="EMBL" id="MBC8581142.1"/>
    </source>
</evidence>
<accession>A0A926EMQ6</accession>
<keyword evidence="1" id="KW-0812">Transmembrane</keyword>
<keyword evidence="1" id="KW-0472">Membrane</keyword>
<dbReference type="EMBL" id="JACRSY010000037">
    <property type="protein sequence ID" value="MBC8581142.1"/>
    <property type="molecule type" value="Genomic_DNA"/>
</dbReference>
<protein>
    <submittedName>
        <fullName evidence="3">2TM domain-containing protein</fullName>
    </submittedName>
</protein>
<evidence type="ECO:0000256" key="1">
    <source>
        <dbReference type="SAM" id="Phobius"/>
    </source>
</evidence>
<organism evidence="3 4">
    <name type="scientific">Zhenhengia yiwuensis</name>
    <dbReference type="NCBI Taxonomy" id="2763666"/>
    <lineage>
        <taxon>Bacteria</taxon>
        <taxon>Bacillati</taxon>
        <taxon>Bacillota</taxon>
        <taxon>Clostridia</taxon>
        <taxon>Lachnospirales</taxon>
        <taxon>Lachnospiraceae</taxon>
        <taxon>Zhenhengia</taxon>
    </lineage>
</organism>
<feature type="transmembrane region" description="Helical" evidence="1">
    <location>
        <begin position="52"/>
        <end position="74"/>
    </location>
</feature>
<dbReference type="AlphaFoldDB" id="A0A926EMQ6"/>
<evidence type="ECO:0000313" key="4">
    <source>
        <dbReference type="Proteomes" id="UP000655830"/>
    </source>
</evidence>
<dbReference type="RefSeq" id="WP_249333926.1">
    <property type="nucleotide sequence ID" value="NZ_JACRSY010000037.1"/>
</dbReference>
<gene>
    <name evidence="3" type="ORF">H8718_16615</name>
</gene>